<name>A0A075LNR1_9BACI</name>
<evidence type="ECO:0000313" key="8">
    <source>
        <dbReference type="Proteomes" id="UP000216852"/>
    </source>
</evidence>
<proteinExistence type="predicted"/>
<accession>A0AAX2EDX7</accession>
<gene>
    <name evidence="4" type="ORF">CHH48_12555</name>
    <name evidence="3" type="ORF">GZ22_05005</name>
    <name evidence="5" type="ORF">SAMN04489762_1342</name>
</gene>
<reference evidence="3 6" key="1">
    <citation type="submission" date="2014-07" db="EMBL/GenBank/DDBJ databases">
        <title>Complete genome sequence of a moderately halophilic bacterium Terribacillus aidingensis MP602, isolated from Cryptomeria fortunei in Tianmu mountain in China.</title>
        <authorList>
            <person name="Wang Y."/>
            <person name="Lu P."/>
            <person name="Zhang L."/>
        </authorList>
    </citation>
    <scope>NUCLEOTIDE SEQUENCE [LARGE SCALE GENOMIC DNA]</scope>
    <source>
        <strain evidence="3 6">MP602</strain>
    </source>
</reference>
<dbReference type="PANTHER" id="PTHR35796">
    <property type="entry name" value="HYPOTHETICAL CYTOSOLIC PROTEIN"/>
    <property type="match status" value="1"/>
</dbReference>
<evidence type="ECO:0000313" key="7">
    <source>
        <dbReference type="Proteomes" id="UP000199735"/>
    </source>
</evidence>
<dbReference type="GeneID" id="34221624"/>
<dbReference type="PANTHER" id="PTHR35796:SF2">
    <property type="entry name" value="YVBH-LIKE OLIGOMERISATION REGION"/>
    <property type="match status" value="1"/>
</dbReference>
<evidence type="ECO:0000313" key="5">
    <source>
        <dbReference type="EMBL" id="SEM89804.1"/>
    </source>
</evidence>
<keyword evidence="8" id="KW-1185">Reference proteome</keyword>
<evidence type="ECO:0000313" key="4">
    <source>
        <dbReference type="EMBL" id="PAD99295.1"/>
    </source>
</evidence>
<dbReference type="EMBL" id="CP008876">
    <property type="protein sequence ID" value="AIF66053.1"/>
    <property type="molecule type" value="Genomic_DNA"/>
</dbReference>
<evidence type="ECO:0000313" key="3">
    <source>
        <dbReference type="EMBL" id="AIF66053.1"/>
    </source>
</evidence>
<reference evidence="5 7" key="2">
    <citation type="submission" date="2016-10" db="EMBL/GenBank/DDBJ databases">
        <authorList>
            <person name="Varghese N."/>
            <person name="Submissions S."/>
        </authorList>
    </citation>
    <scope>NUCLEOTIDE SEQUENCE [LARGE SCALE GENOMIC DNA]</scope>
    <source>
        <strain evidence="5 7">DSM 21619</strain>
    </source>
</reference>
<protein>
    <submittedName>
        <fullName evidence="5">YvbH-like oligomerisation region</fullName>
    </submittedName>
</protein>
<dbReference type="AlphaFoldDB" id="A0A075LNR1"/>
<dbReference type="Pfam" id="PF11724">
    <property type="entry name" value="YvbH_ext"/>
    <property type="match status" value="1"/>
</dbReference>
<dbReference type="EMBL" id="FOCD01000001">
    <property type="protein sequence ID" value="SEM89804.1"/>
    <property type="molecule type" value="Genomic_DNA"/>
</dbReference>
<dbReference type="Gene3D" id="2.30.29.50">
    <property type="entry name" value="Bacterial Pleckstrin homology domain"/>
    <property type="match status" value="1"/>
</dbReference>
<dbReference type="InterPro" id="IPR021722">
    <property type="entry name" value="YvbH_oligomer_dom"/>
</dbReference>
<dbReference type="Gene3D" id="1.10.287.210">
    <property type="match status" value="1"/>
</dbReference>
<organism evidence="3 6">
    <name type="scientific">Terribacillus saccharophilus</name>
    <dbReference type="NCBI Taxonomy" id="361277"/>
    <lineage>
        <taxon>Bacteria</taxon>
        <taxon>Bacillati</taxon>
        <taxon>Bacillota</taxon>
        <taxon>Bacilli</taxon>
        <taxon>Bacillales</taxon>
        <taxon>Bacillaceae</taxon>
        <taxon>Terribacillus</taxon>
    </lineage>
</organism>
<sequence length="204" mass="23638">MFKKLASDALGLSDIGKIIPPSDYDKTDADDYVMNEDNEKIYFLIKTKQDEYCFTNLSIIHVDGESAVSSKRTLRRYPYMQHRISNVYLETAGKVDLDIEIKFSIDNQVISIDVKKDQIDQLKDLYKALLRIAEINYENSLFTDMAHTSLDKAAAILQQSRYTDGTLDETYKKLTEFGFEWLTSTKHKYHAHDFGAVYEKYINN</sequence>
<dbReference type="RefSeq" id="WP_038559315.1">
    <property type="nucleotide sequence ID" value="NZ_CP008876.1"/>
</dbReference>
<dbReference type="Pfam" id="PF08000">
    <property type="entry name" value="bPH_1"/>
    <property type="match status" value="1"/>
</dbReference>
<feature type="domain" description="YvbH-like oligomerisation" evidence="2">
    <location>
        <begin position="144"/>
        <end position="204"/>
    </location>
</feature>
<accession>A0A075LNR1</accession>
<dbReference type="SUPFAM" id="SSF50729">
    <property type="entry name" value="PH domain-like"/>
    <property type="match status" value="1"/>
</dbReference>
<feature type="domain" description="Bacterial Pleckstrin homology" evidence="1">
    <location>
        <begin position="10"/>
        <end position="132"/>
    </location>
</feature>
<dbReference type="InterPro" id="IPR012544">
    <property type="entry name" value="PHb"/>
</dbReference>
<evidence type="ECO:0000259" key="1">
    <source>
        <dbReference type="Pfam" id="PF08000"/>
    </source>
</evidence>
<dbReference type="InterPro" id="IPR037063">
    <property type="entry name" value="PHb_sf"/>
</dbReference>
<dbReference type="Proteomes" id="UP000027980">
    <property type="component" value="Chromosome"/>
</dbReference>
<evidence type="ECO:0000259" key="2">
    <source>
        <dbReference type="Pfam" id="PF11724"/>
    </source>
</evidence>
<dbReference type="OrthoDB" id="2351508at2"/>
<reference evidence="4 8" key="3">
    <citation type="submission" date="2017-07" db="EMBL/GenBank/DDBJ databases">
        <title>Isolation and whole genome analysis of endospore-forming bacteria from heroin.</title>
        <authorList>
            <person name="Kalinowski J."/>
            <person name="Ahrens B."/>
            <person name="Al-Dilaimi A."/>
            <person name="Winkler A."/>
            <person name="Wibberg D."/>
            <person name="Schleenbecker U."/>
            <person name="Ruckert C."/>
            <person name="Wolfel R."/>
            <person name="Grass G."/>
        </authorList>
    </citation>
    <scope>NUCLEOTIDE SEQUENCE [LARGE SCALE GENOMIC DNA]</scope>
    <source>
        <strain evidence="4 8">7517-1</strain>
    </source>
</reference>
<evidence type="ECO:0000313" key="6">
    <source>
        <dbReference type="Proteomes" id="UP000027980"/>
    </source>
</evidence>
<dbReference type="EMBL" id="NPBJ01000023">
    <property type="protein sequence ID" value="PAD99295.1"/>
    <property type="molecule type" value="Genomic_DNA"/>
</dbReference>
<dbReference type="HOGENOM" id="CLU_089144_2_0_9"/>
<dbReference type="Proteomes" id="UP000216852">
    <property type="component" value="Unassembled WGS sequence"/>
</dbReference>
<dbReference type="Proteomes" id="UP000199735">
    <property type="component" value="Unassembled WGS sequence"/>
</dbReference>
<dbReference type="KEGG" id="tap:GZ22_05005"/>